<accession>A0A857M6K5</accession>
<dbReference type="RefSeq" id="WP_005192078.1">
    <property type="nucleotide sequence ID" value="NZ_CP045804.1"/>
</dbReference>
<dbReference type="EMBL" id="CP045810">
    <property type="protein sequence ID" value="QHN37973.1"/>
    <property type="molecule type" value="Genomic_DNA"/>
</dbReference>
<dbReference type="AlphaFoldDB" id="A0A857M6K5"/>
<sequence>MASRRIERLASDTPFQSSSSGIDLTVTDFWSWAGSDLLDNSLRGQLAEFIVGSALGCVDGKVRREWDAYDLLTPDGIKVEVKSTAYLQAWGPTTKSSIKFSVGKSRAWDAETNTYDVEHKRSSDVYVFCYFACEDRKVANPLNLDQWEFYVVPTSLLEKLIPEQKSISLTSLLRLTSAPRVAHADIAEAVRGRK</sequence>
<evidence type="ECO:0000313" key="1">
    <source>
        <dbReference type="EMBL" id="QHN37973.1"/>
    </source>
</evidence>
<reference evidence="1" key="1">
    <citation type="journal article" date="2021" name="Nat. Microbiol.">
        <title>Cocultivation of an ultrasmall environmental parasitic bacterium with lytic ability against bacteria associated with wastewater foams.</title>
        <authorList>
            <person name="Batinovic S."/>
            <person name="Rose J.J.A."/>
            <person name="Ratcliffe J."/>
            <person name="Seviour R.J."/>
            <person name="Petrovski S."/>
        </authorList>
    </citation>
    <scope>NUCLEOTIDE SEQUENCE</scope>
    <source>
        <strain evidence="1">CON44</strain>
    </source>
</reference>
<name>A0A857M6K5_9ACTN</name>
<gene>
    <name evidence="1" type="ORF">GII30_01145</name>
</gene>
<organism evidence="1">
    <name type="scientific">Gordonia amarae</name>
    <dbReference type="NCBI Taxonomy" id="36821"/>
    <lineage>
        <taxon>Bacteria</taxon>
        <taxon>Bacillati</taxon>
        <taxon>Actinomycetota</taxon>
        <taxon>Actinomycetes</taxon>
        <taxon>Mycobacteriales</taxon>
        <taxon>Gordoniaceae</taxon>
        <taxon>Gordonia</taxon>
    </lineage>
</organism>
<protein>
    <submittedName>
        <fullName evidence="1">Uncharacterized protein</fullName>
    </submittedName>
</protein>
<proteinExistence type="predicted"/>